<accession>A0A9P8M3E3</accession>
<proteinExistence type="inferred from homology"/>
<dbReference type="EMBL" id="JACEFI010000024">
    <property type="protein sequence ID" value="KAH0593033.1"/>
    <property type="molecule type" value="Genomic_DNA"/>
</dbReference>
<feature type="transmembrane region" description="Helical" evidence="9">
    <location>
        <begin position="258"/>
        <end position="275"/>
    </location>
</feature>
<evidence type="ECO:0000313" key="11">
    <source>
        <dbReference type="Proteomes" id="UP000764110"/>
    </source>
</evidence>
<name>A0A9P8M3E3_9HYPO</name>
<dbReference type="Pfam" id="PF01040">
    <property type="entry name" value="UbiA"/>
    <property type="match status" value="1"/>
</dbReference>
<dbReference type="CDD" id="cd13959">
    <property type="entry name" value="PT_UbiA_COQ2"/>
    <property type="match status" value="1"/>
</dbReference>
<evidence type="ECO:0000256" key="5">
    <source>
        <dbReference type="ARBA" id="ARBA00022679"/>
    </source>
</evidence>
<comment type="pathway">
    <text evidence="3">Secondary metabolite biosynthesis; terpenoid biosynthesis.</text>
</comment>
<dbReference type="PROSITE" id="PS00943">
    <property type="entry name" value="UBIA"/>
    <property type="match status" value="1"/>
</dbReference>
<feature type="transmembrane region" description="Helical" evidence="9">
    <location>
        <begin position="215"/>
        <end position="238"/>
    </location>
</feature>
<comment type="caution">
    <text evidence="10">The sequence shown here is derived from an EMBL/GenBank/DDBJ whole genome shotgun (WGS) entry which is preliminary data.</text>
</comment>
<keyword evidence="11" id="KW-1185">Reference proteome</keyword>
<organism evidence="10 11">
    <name type="scientific">Metarhizium humberi</name>
    <dbReference type="NCBI Taxonomy" id="2596975"/>
    <lineage>
        <taxon>Eukaryota</taxon>
        <taxon>Fungi</taxon>
        <taxon>Dikarya</taxon>
        <taxon>Ascomycota</taxon>
        <taxon>Pezizomycotina</taxon>
        <taxon>Sordariomycetes</taxon>
        <taxon>Hypocreomycetidae</taxon>
        <taxon>Hypocreales</taxon>
        <taxon>Clavicipitaceae</taxon>
        <taxon>Metarhizium</taxon>
    </lineage>
</organism>
<sequence length="365" mass="40549">MPTRANKIETAWSALLAGAAETRQEHMAPSPLFILRQTLFCVLAAYLFCGAGMVWNDWIDRDIDANVARTKNRPLASGKVTTAQAFVWMALQVIASCAVLHVMLDGKDVHKHVIPVMIASMLYPFLKRPTAKKLHIYPQYMLAFTIAWPAIPGRAAICGRDESFGETVRYCLPLCTVVFFWTIYLNTAYSYQDVVDDRKLNVNSFYNIAGRHTHLVLVALSTWLWVTWMGVWTAAFAVQLALFDAKQPASGGSLHKSNFVLGIWTIVVCSVELLLKARAWSQMARPESCWWPTDSDIQNMSKPGTNLAANTWGYPGPSARRQINLPWNFPGPASTALLSGGTCRSRRRMPRGPVMANNAPVISGS</sequence>
<dbReference type="PANTHER" id="PTHR11048:SF28">
    <property type="entry name" value="4-HYDROXYBENZOATE POLYPRENYLTRANSFERASE, MITOCHONDRIAL"/>
    <property type="match status" value="1"/>
</dbReference>
<dbReference type="Proteomes" id="UP000764110">
    <property type="component" value="Unassembled WGS sequence"/>
</dbReference>
<evidence type="ECO:0000256" key="4">
    <source>
        <dbReference type="ARBA" id="ARBA00005985"/>
    </source>
</evidence>
<dbReference type="Gene3D" id="1.20.120.1780">
    <property type="entry name" value="UbiA prenyltransferase"/>
    <property type="match status" value="1"/>
</dbReference>
<dbReference type="GO" id="GO:0016765">
    <property type="term" value="F:transferase activity, transferring alkyl or aryl (other than methyl) groups"/>
    <property type="evidence" value="ECO:0007669"/>
    <property type="project" value="InterPro"/>
</dbReference>
<comment type="subcellular location">
    <subcellularLocation>
        <location evidence="2">Membrane</location>
        <topology evidence="2">Multi-pass membrane protein</topology>
    </subcellularLocation>
</comment>
<dbReference type="InterPro" id="IPR044878">
    <property type="entry name" value="UbiA_sf"/>
</dbReference>
<feature type="transmembrane region" description="Helical" evidence="9">
    <location>
        <begin position="80"/>
        <end position="103"/>
    </location>
</feature>
<evidence type="ECO:0000313" key="10">
    <source>
        <dbReference type="EMBL" id="KAH0593033.1"/>
    </source>
</evidence>
<dbReference type="InterPro" id="IPR039653">
    <property type="entry name" value="Prenyltransferase"/>
</dbReference>
<evidence type="ECO:0000256" key="7">
    <source>
        <dbReference type="ARBA" id="ARBA00022989"/>
    </source>
</evidence>
<evidence type="ECO:0000256" key="9">
    <source>
        <dbReference type="SAM" id="Phobius"/>
    </source>
</evidence>
<gene>
    <name evidence="10" type="ORF">MHUMG1_09280</name>
</gene>
<evidence type="ECO:0000256" key="6">
    <source>
        <dbReference type="ARBA" id="ARBA00022692"/>
    </source>
</evidence>
<dbReference type="GO" id="GO:0005886">
    <property type="term" value="C:plasma membrane"/>
    <property type="evidence" value="ECO:0007669"/>
    <property type="project" value="TreeGrafter"/>
</dbReference>
<keyword evidence="5" id="KW-0808">Transferase</keyword>
<dbReference type="InterPro" id="IPR030470">
    <property type="entry name" value="UbiA_prenylTrfase_CS"/>
</dbReference>
<evidence type="ECO:0000256" key="8">
    <source>
        <dbReference type="ARBA" id="ARBA00023136"/>
    </source>
</evidence>
<evidence type="ECO:0000256" key="1">
    <source>
        <dbReference type="ARBA" id="ARBA00001946"/>
    </source>
</evidence>
<comment type="similarity">
    <text evidence="4">Belongs to the UbiA prenyltransferase family.</text>
</comment>
<dbReference type="AlphaFoldDB" id="A0A9P8M3E3"/>
<feature type="transmembrane region" description="Helical" evidence="9">
    <location>
        <begin position="34"/>
        <end position="59"/>
    </location>
</feature>
<reference evidence="10 11" key="1">
    <citation type="submission" date="2020-07" db="EMBL/GenBank/DDBJ databases">
        <title>Metarhizium humberi genome.</title>
        <authorList>
            <person name="Lysoe E."/>
        </authorList>
    </citation>
    <scope>NUCLEOTIDE SEQUENCE [LARGE SCALE GENOMIC DNA]</scope>
    <source>
        <strain evidence="10 11">ESALQ1638</strain>
    </source>
</reference>
<dbReference type="Gene3D" id="1.10.357.140">
    <property type="entry name" value="UbiA prenyltransferase"/>
    <property type="match status" value="1"/>
</dbReference>
<evidence type="ECO:0000256" key="3">
    <source>
        <dbReference type="ARBA" id="ARBA00004721"/>
    </source>
</evidence>
<dbReference type="FunFam" id="1.10.357.140:FF:000008">
    <property type="entry name" value="4-hydroxybenzoate octaprenyltransferase"/>
    <property type="match status" value="1"/>
</dbReference>
<protein>
    <submittedName>
        <fullName evidence="10">Uncharacterized protein</fullName>
    </submittedName>
</protein>
<keyword evidence="7 9" id="KW-1133">Transmembrane helix</keyword>
<dbReference type="InterPro" id="IPR000537">
    <property type="entry name" value="UbiA_prenyltransferase"/>
</dbReference>
<evidence type="ECO:0000256" key="2">
    <source>
        <dbReference type="ARBA" id="ARBA00004141"/>
    </source>
</evidence>
<comment type="cofactor">
    <cofactor evidence="1">
        <name>Mg(2+)</name>
        <dbReference type="ChEBI" id="CHEBI:18420"/>
    </cofactor>
</comment>
<keyword evidence="8 9" id="KW-0472">Membrane</keyword>
<dbReference type="PANTHER" id="PTHR11048">
    <property type="entry name" value="PRENYLTRANSFERASES"/>
    <property type="match status" value="1"/>
</dbReference>
<keyword evidence="6 9" id="KW-0812">Transmembrane</keyword>